<gene>
    <name evidence="1" type="ORF">PS659_02635</name>
</gene>
<organism evidence="1 2">
    <name type="scientific">Pseudomonas fluorescens</name>
    <dbReference type="NCBI Taxonomy" id="294"/>
    <lineage>
        <taxon>Bacteria</taxon>
        <taxon>Pseudomonadati</taxon>
        <taxon>Pseudomonadota</taxon>
        <taxon>Gammaproteobacteria</taxon>
        <taxon>Pseudomonadales</taxon>
        <taxon>Pseudomonadaceae</taxon>
        <taxon>Pseudomonas</taxon>
    </lineage>
</organism>
<evidence type="ECO:0000313" key="2">
    <source>
        <dbReference type="Proteomes" id="UP000326729"/>
    </source>
</evidence>
<name>A0A5E6T176_PSEFL</name>
<dbReference type="RefSeq" id="WP_150716481.1">
    <property type="nucleotide sequence ID" value="NZ_CABVGY010000013.1"/>
</dbReference>
<dbReference type="OrthoDB" id="6963289at2"/>
<sequence>MEHRTSIYDRISERRLAAQGAQCLAHAVFAMGDFSSSCVSIARAWVWLPCGAYGAPLPVSELAGKRTDFSHDPRLLDASGLRRPICRLATPEEGWPAVEALGRSSEILQGALKKWASTMRDSIDWSNTQVVLFIPDAVGAMDWIDRAESLWPRELMPLHGFDLQTQAPAQWLPEVLGHSAGPQYLLCLSLDTWVCKEQVPCLAPDEMAGEAVSAVLLHRQPKHADPQTDSALKLFAPIQLDHPARTAQGRTDTQTLERLMAKLCELTAIDPARVSVLIGEGAFGDNRLTQLGEYARKFLPGLDLDRQVRLNTLSARFGPVTGQWVQIGLAWLTASAQPGCAVWILDRTLSDQTRGWLIG</sequence>
<reference evidence="1 2" key="1">
    <citation type="submission" date="2019-09" db="EMBL/GenBank/DDBJ databases">
        <authorList>
            <person name="Chandra G."/>
            <person name="Truman W A."/>
        </authorList>
    </citation>
    <scope>NUCLEOTIDE SEQUENCE [LARGE SCALE GENOMIC DNA]</scope>
    <source>
        <strain evidence="1">PS659</strain>
    </source>
</reference>
<accession>A0A5E6T176</accession>
<proteinExistence type="predicted"/>
<protein>
    <submittedName>
        <fullName evidence="1">Uncharacterized protein</fullName>
    </submittedName>
</protein>
<dbReference type="EMBL" id="CABVGY010000013">
    <property type="protein sequence ID" value="VVM86884.1"/>
    <property type="molecule type" value="Genomic_DNA"/>
</dbReference>
<dbReference type="AlphaFoldDB" id="A0A5E6T176"/>
<evidence type="ECO:0000313" key="1">
    <source>
        <dbReference type="EMBL" id="VVM86884.1"/>
    </source>
</evidence>
<dbReference type="Proteomes" id="UP000326729">
    <property type="component" value="Unassembled WGS sequence"/>
</dbReference>